<accession>A0A4Y6PW54</accession>
<accession>A0A5B8Y922</accession>
<keyword evidence="1" id="KW-0732">Signal</keyword>
<dbReference type="RefSeq" id="WP_141199023.1">
    <property type="nucleotide sequence ID" value="NZ_CP041186.1"/>
</dbReference>
<proteinExistence type="predicted"/>
<evidence type="ECO:0000313" key="2">
    <source>
        <dbReference type="EMBL" id="QDG52556.1"/>
    </source>
</evidence>
<keyword evidence="3" id="KW-1185">Reference proteome</keyword>
<dbReference type="AlphaFoldDB" id="A0A4Y6PW54"/>
<protein>
    <recommendedName>
        <fullName evidence="4">Allene oxide cyclase</fullName>
    </recommendedName>
</protein>
<dbReference type="OrthoDB" id="5504379at2"/>
<organism evidence="2 3">
    <name type="scientific">Persicimonas caeni</name>
    <dbReference type="NCBI Taxonomy" id="2292766"/>
    <lineage>
        <taxon>Bacteria</taxon>
        <taxon>Deltaproteobacteria</taxon>
        <taxon>Bradymonadales</taxon>
        <taxon>Bradymonadaceae</taxon>
        <taxon>Persicimonas</taxon>
    </lineage>
</organism>
<feature type="chain" id="PRO_5030106546" description="Allene oxide cyclase" evidence="1">
    <location>
        <begin position="22"/>
        <end position="189"/>
    </location>
</feature>
<feature type="signal peptide" evidence="1">
    <location>
        <begin position="1"/>
        <end position="21"/>
    </location>
</feature>
<evidence type="ECO:0000313" key="3">
    <source>
        <dbReference type="Proteomes" id="UP000315995"/>
    </source>
</evidence>
<reference evidence="2 3" key="1">
    <citation type="submission" date="2019-06" db="EMBL/GenBank/DDBJ databases">
        <title>Persicimonas caeni gen. nov., sp. nov., a predatory bacterium isolated from solar saltern.</title>
        <authorList>
            <person name="Wang S."/>
        </authorList>
    </citation>
    <scope>NUCLEOTIDE SEQUENCE [LARGE SCALE GENOMIC DNA]</scope>
    <source>
        <strain evidence="2 3">YN101</strain>
    </source>
</reference>
<name>A0A4Y6PW54_PERCE</name>
<gene>
    <name evidence="2" type="ORF">FIV42_17985</name>
</gene>
<evidence type="ECO:0008006" key="4">
    <source>
        <dbReference type="Google" id="ProtNLM"/>
    </source>
</evidence>
<dbReference type="Proteomes" id="UP000315995">
    <property type="component" value="Chromosome"/>
</dbReference>
<dbReference type="EMBL" id="CP041186">
    <property type="protein sequence ID" value="QDG52556.1"/>
    <property type="molecule type" value="Genomic_DNA"/>
</dbReference>
<sequence>MGRRRDAWLSFVAAFTVVLMAALPDAEASDGELCVPVFAEMTATFFSEGCTSPVGLCTAGQVTTPTGAILGVASYTAQGIGGGVVGEASVVTPPVEPSTTWTYAGELVISTALGELVMSDVGIFDTAGGAFTEFDRVVSGTGLFTGASGTLFINGFGFEDGSGFYSDIRGTLCVPASHPTSGAVFSMFD</sequence>
<evidence type="ECO:0000256" key="1">
    <source>
        <dbReference type="SAM" id="SignalP"/>
    </source>
</evidence>